<evidence type="ECO:0000259" key="4">
    <source>
        <dbReference type="Pfam" id="PF13356"/>
    </source>
</evidence>
<dbReference type="Proteomes" id="UP000598467">
    <property type="component" value="Unassembled WGS sequence"/>
</dbReference>
<dbReference type="InterPro" id="IPR025166">
    <property type="entry name" value="Integrase_DNA_bind_dom"/>
</dbReference>
<dbReference type="EMBL" id="JABFCZ010000028">
    <property type="protein sequence ID" value="MBD1548911.1"/>
    <property type="molecule type" value="Genomic_DNA"/>
</dbReference>
<sequence length="151" mass="16993">MHKLTAKQVSSIKAAGRYSDGGGLYLRVTDTGLKRWVLRYKPPKSRKTREMGLGAAHQGGVSLREARELAKAARDELKQGRDPLKEKKEVDLTIRDVPAFGPFADEFVNGQATAFRNEKHIAQWRMTLTKYACGFQKYRTAITLNPGQPFQ</sequence>
<proteinExistence type="inferred from homology"/>
<dbReference type="Gene3D" id="1.10.150.130">
    <property type="match status" value="1"/>
</dbReference>
<dbReference type="Gene3D" id="3.30.160.390">
    <property type="entry name" value="Integrase, DNA-binding domain"/>
    <property type="match status" value="1"/>
</dbReference>
<comment type="caution">
    <text evidence="5">The sequence shown here is derived from an EMBL/GenBank/DDBJ whole genome shotgun (WGS) entry which is preliminary data.</text>
</comment>
<dbReference type="PANTHER" id="PTHR30629">
    <property type="entry name" value="PROPHAGE INTEGRASE"/>
    <property type="match status" value="1"/>
</dbReference>
<reference evidence="5" key="1">
    <citation type="submission" date="2020-05" db="EMBL/GenBank/DDBJ databases">
        <title>Identification of trans-AT polyketide cluster in two marine bacteria, producers of a novel glutaramide-containing polyketide sesbanimide D and analogs.</title>
        <authorList>
            <person name="Kacar D."/>
            <person name="Rodriguez P."/>
            <person name="Canedo L."/>
            <person name="Gonzalez E."/>
            <person name="Galan B."/>
            <person name="De La Calle F."/>
            <person name="Garcia J.L."/>
        </authorList>
    </citation>
    <scope>NUCLEOTIDE SEQUENCE</scope>
    <source>
        <strain evidence="5">PHM038</strain>
    </source>
</reference>
<dbReference type="InterPro" id="IPR050808">
    <property type="entry name" value="Phage_Integrase"/>
</dbReference>
<feature type="domain" description="Integrase DNA-binding" evidence="4">
    <location>
        <begin position="4"/>
        <end position="89"/>
    </location>
</feature>
<name>A0A926P2K7_9HYPH</name>
<organism evidence="5 6">
    <name type="scientific">Roseibium aggregatum</name>
    <dbReference type="NCBI Taxonomy" id="187304"/>
    <lineage>
        <taxon>Bacteria</taxon>
        <taxon>Pseudomonadati</taxon>
        <taxon>Pseudomonadota</taxon>
        <taxon>Alphaproteobacteria</taxon>
        <taxon>Hyphomicrobiales</taxon>
        <taxon>Stappiaceae</taxon>
        <taxon>Roseibium</taxon>
    </lineage>
</organism>
<evidence type="ECO:0000256" key="1">
    <source>
        <dbReference type="ARBA" id="ARBA00008857"/>
    </source>
</evidence>
<dbReference type="RefSeq" id="WP_190293602.1">
    <property type="nucleotide sequence ID" value="NZ_JABFCZ010000028.1"/>
</dbReference>
<keyword evidence="2" id="KW-0229">DNA integration</keyword>
<evidence type="ECO:0000313" key="5">
    <source>
        <dbReference type="EMBL" id="MBD1548911.1"/>
    </source>
</evidence>
<accession>A0A926P2K7</accession>
<dbReference type="GO" id="GO:0015074">
    <property type="term" value="P:DNA integration"/>
    <property type="evidence" value="ECO:0007669"/>
    <property type="project" value="UniProtKB-KW"/>
</dbReference>
<dbReference type="InterPro" id="IPR038488">
    <property type="entry name" value="Integrase_DNA-bd_sf"/>
</dbReference>
<dbReference type="InterPro" id="IPR010998">
    <property type="entry name" value="Integrase_recombinase_N"/>
</dbReference>
<dbReference type="Pfam" id="PF13356">
    <property type="entry name" value="Arm-DNA-bind_3"/>
    <property type="match status" value="1"/>
</dbReference>
<gene>
    <name evidence="5" type="ORF">HK439_21835</name>
</gene>
<dbReference type="AlphaFoldDB" id="A0A926P2K7"/>
<protein>
    <submittedName>
        <fullName evidence="5">DUF4102 domain-containing protein</fullName>
    </submittedName>
</protein>
<evidence type="ECO:0000313" key="6">
    <source>
        <dbReference type="Proteomes" id="UP000598467"/>
    </source>
</evidence>
<dbReference type="GO" id="GO:0003677">
    <property type="term" value="F:DNA binding"/>
    <property type="evidence" value="ECO:0007669"/>
    <property type="project" value="UniProtKB-KW"/>
</dbReference>
<evidence type="ECO:0000256" key="2">
    <source>
        <dbReference type="ARBA" id="ARBA00022908"/>
    </source>
</evidence>
<dbReference type="PANTHER" id="PTHR30629:SF2">
    <property type="entry name" value="PROPHAGE INTEGRASE INTS-RELATED"/>
    <property type="match status" value="1"/>
</dbReference>
<evidence type="ECO:0000256" key="3">
    <source>
        <dbReference type="ARBA" id="ARBA00023125"/>
    </source>
</evidence>
<comment type="similarity">
    <text evidence="1">Belongs to the 'phage' integrase family.</text>
</comment>
<keyword evidence="3" id="KW-0238">DNA-binding</keyword>